<feature type="transmembrane region" description="Helical" evidence="7">
    <location>
        <begin position="38"/>
        <end position="57"/>
    </location>
</feature>
<dbReference type="PANTHER" id="PTHR32196:SF72">
    <property type="entry name" value="RIBOSE IMPORT PERMEASE PROTEIN RBSC"/>
    <property type="match status" value="1"/>
</dbReference>
<sequence>MSLPETARQDLVGPAAPTPTETPRSGLRHHLRRGHQHVRGYLGALLALAILVVVLVATEPTFLTTGNLKNVLVTNSSLFIVSVGMTFVLISAGFDLSVGAIMAGAEEVLYLLLHAGVPAPLAIVVVLLGGFLLGAGLNGLLIGVAGLNFFVVTLGSMTLLYGVVDVVTNGASQTISSSVLAHLGNGTVLGVPAPVVVLVVVIVLGGLVLRWTPYGRAVYASGGNREAARLAGIRVPLVVMSVYGIAGLCAALAGVVEAGRLASATPTAGSSIALISGAAVLLGGTSLFGGVGGLTGTVVGVLVIAVLGNAVNLLGVSNFWQDVVTGAVLLGAILLDRLQKRGQPAGH</sequence>
<comment type="caution">
    <text evidence="8">The sequence shown here is derived from an EMBL/GenBank/DDBJ whole genome shotgun (WGS) entry which is preliminary data.</text>
</comment>
<evidence type="ECO:0000256" key="3">
    <source>
        <dbReference type="ARBA" id="ARBA00022692"/>
    </source>
</evidence>
<dbReference type="CDD" id="cd06579">
    <property type="entry name" value="TM_PBP1_transp_AraH_like"/>
    <property type="match status" value="1"/>
</dbReference>
<evidence type="ECO:0000256" key="7">
    <source>
        <dbReference type="SAM" id="Phobius"/>
    </source>
</evidence>
<evidence type="ECO:0000313" key="9">
    <source>
        <dbReference type="Proteomes" id="UP001589788"/>
    </source>
</evidence>
<gene>
    <name evidence="8" type="ORF">ACFFRE_02725</name>
</gene>
<feature type="transmembrane region" description="Helical" evidence="7">
    <location>
        <begin position="188"/>
        <end position="211"/>
    </location>
</feature>
<dbReference type="InterPro" id="IPR001851">
    <property type="entry name" value="ABC_transp_permease"/>
</dbReference>
<dbReference type="RefSeq" id="WP_377787962.1">
    <property type="nucleotide sequence ID" value="NZ_JBHLYQ010000014.1"/>
</dbReference>
<feature type="transmembrane region" description="Helical" evidence="7">
    <location>
        <begin position="231"/>
        <end position="253"/>
    </location>
</feature>
<dbReference type="PANTHER" id="PTHR32196">
    <property type="entry name" value="ABC TRANSPORTER PERMEASE PROTEIN YPHD-RELATED-RELATED"/>
    <property type="match status" value="1"/>
</dbReference>
<comment type="subcellular location">
    <subcellularLocation>
        <location evidence="1">Cell membrane</location>
        <topology evidence="1">Multi-pass membrane protein</topology>
    </subcellularLocation>
</comment>
<dbReference type="Proteomes" id="UP001589788">
    <property type="component" value="Unassembled WGS sequence"/>
</dbReference>
<feature type="region of interest" description="Disordered" evidence="6">
    <location>
        <begin position="1"/>
        <end position="29"/>
    </location>
</feature>
<evidence type="ECO:0000256" key="1">
    <source>
        <dbReference type="ARBA" id="ARBA00004651"/>
    </source>
</evidence>
<evidence type="ECO:0000313" key="8">
    <source>
        <dbReference type="EMBL" id="MFC0081073.1"/>
    </source>
</evidence>
<evidence type="ECO:0000256" key="6">
    <source>
        <dbReference type="SAM" id="MobiDB-lite"/>
    </source>
</evidence>
<evidence type="ECO:0000256" key="4">
    <source>
        <dbReference type="ARBA" id="ARBA00022989"/>
    </source>
</evidence>
<organism evidence="8 9">
    <name type="scientific">Aciditerrimonas ferrireducens</name>
    <dbReference type="NCBI Taxonomy" id="667306"/>
    <lineage>
        <taxon>Bacteria</taxon>
        <taxon>Bacillati</taxon>
        <taxon>Actinomycetota</taxon>
        <taxon>Acidimicrobiia</taxon>
        <taxon>Acidimicrobiales</taxon>
        <taxon>Acidimicrobiaceae</taxon>
        <taxon>Aciditerrimonas</taxon>
    </lineage>
</organism>
<protein>
    <submittedName>
        <fullName evidence="8">ABC transporter permease</fullName>
    </submittedName>
</protein>
<keyword evidence="3 7" id="KW-0812">Transmembrane</keyword>
<feature type="transmembrane region" description="Helical" evidence="7">
    <location>
        <begin position="77"/>
        <end position="96"/>
    </location>
</feature>
<feature type="transmembrane region" description="Helical" evidence="7">
    <location>
        <begin position="140"/>
        <end position="167"/>
    </location>
</feature>
<dbReference type="Pfam" id="PF02653">
    <property type="entry name" value="BPD_transp_2"/>
    <property type="match status" value="1"/>
</dbReference>
<name>A0ABV6C198_9ACTN</name>
<keyword evidence="9" id="KW-1185">Reference proteome</keyword>
<evidence type="ECO:0000256" key="5">
    <source>
        <dbReference type="ARBA" id="ARBA00023136"/>
    </source>
</evidence>
<evidence type="ECO:0000256" key="2">
    <source>
        <dbReference type="ARBA" id="ARBA00022475"/>
    </source>
</evidence>
<dbReference type="EMBL" id="JBHLYQ010000014">
    <property type="protein sequence ID" value="MFC0081073.1"/>
    <property type="molecule type" value="Genomic_DNA"/>
</dbReference>
<reference evidence="8 9" key="1">
    <citation type="submission" date="2024-09" db="EMBL/GenBank/DDBJ databases">
        <authorList>
            <person name="Sun Q."/>
            <person name="Mori K."/>
        </authorList>
    </citation>
    <scope>NUCLEOTIDE SEQUENCE [LARGE SCALE GENOMIC DNA]</scope>
    <source>
        <strain evidence="8 9">JCM 15389</strain>
    </source>
</reference>
<feature type="transmembrane region" description="Helical" evidence="7">
    <location>
        <begin position="108"/>
        <end position="134"/>
    </location>
</feature>
<keyword evidence="2" id="KW-1003">Cell membrane</keyword>
<feature type="transmembrane region" description="Helical" evidence="7">
    <location>
        <begin position="274"/>
        <end position="307"/>
    </location>
</feature>
<accession>A0ABV6C198</accession>
<keyword evidence="4 7" id="KW-1133">Transmembrane helix</keyword>
<keyword evidence="5 7" id="KW-0472">Membrane</keyword>
<proteinExistence type="predicted"/>